<feature type="domain" description="Cell envelope-related transcriptional attenuator" evidence="4">
    <location>
        <begin position="178"/>
        <end position="321"/>
    </location>
</feature>
<dbReference type="InterPro" id="IPR004474">
    <property type="entry name" value="LytR_CpsA_psr"/>
</dbReference>
<dbReference type="Proteomes" id="UP001596175">
    <property type="component" value="Unassembled WGS sequence"/>
</dbReference>
<keyword evidence="3" id="KW-1133">Transmembrane helix</keyword>
<keyword evidence="3" id="KW-0812">Transmembrane</keyword>
<dbReference type="Pfam" id="PF03816">
    <property type="entry name" value="LytR_cpsA_psr"/>
    <property type="match status" value="1"/>
</dbReference>
<feature type="compositionally biased region" description="Gly residues" evidence="2">
    <location>
        <begin position="1"/>
        <end position="29"/>
    </location>
</feature>
<comment type="caution">
    <text evidence="5">The sequence shown here is derived from an EMBL/GenBank/DDBJ whole genome shotgun (WGS) entry which is preliminary data.</text>
</comment>
<sequence length="414" mass="43113">MPGRGSRGGGRGRGGGGGSVGAGGGAGAPGGPPRGGPRQQPTRVGGPDWNRDPQVGFDPDVARAAREQERPSWRERLPERPAWSRTGGGGGGRGGRGGPFARWSWPKRIGAVLAVLLLLLVSFGIYLDTQMTRIDALPEYEGSASSGTNWLIIGSDSRAGLDDTAAQQLSTGEVDGSRTDTMMLVHVGGFGGQTSLTSLPRDSILAIPGHGRGRLNSAYGIGGPKLLVQTIEQNADIEIDHYAEIGFEGFAGMVDAIGGVNMCLDEAIDDPKAGIDLPAGCQDLDGPSALGFVRTRAFPNADLQRIQNQRKFLSALISEASSPTVLLNPFRVVPFANSAIATLTVDDSTHVWNLASLGFAMRSLSGGSGVTSTVPVDLSSSVSGGVVWNRQKSAQYFDAIREDEEIPPSLLTGG</sequence>
<reference evidence="6" key="1">
    <citation type="journal article" date="2019" name="Int. J. Syst. Evol. Microbiol.">
        <title>The Global Catalogue of Microorganisms (GCM) 10K type strain sequencing project: providing services to taxonomists for standard genome sequencing and annotation.</title>
        <authorList>
            <consortium name="The Broad Institute Genomics Platform"/>
            <consortium name="The Broad Institute Genome Sequencing Center for Infectious Disease"/>
            <person name="Wu L."/>
            <person name="Ma J."/>
        </authorList>
    </citation>
    <scope>NUCLEOTIDE SEQUENCE [LARGE SCALE GENOMIC DNA]</scope>
    <source>
        <strain evidence="6">XZYJ18</strain>
    </source>
</reference>
<accession>A0ABV9ZCZ9</accession>
<feature type="compositionally biased region" description="Low complexity" evidence="2">
    <location>
        <begin position="36"/>
        <end position="47"/>
    </location>
</feature>
<name>A0ABV9ZCZ9_9PSEU</name>
<feature type="transmembrane region" description="Helical" evidence="3">
    <location>
        <begin position="109"/>
        <end position="127"/>
    </location>
</feature>
<protein>
    <submittedName>
        <fullName evidence="5">LCP family protein</fullName>
    </submittedName>
</protein>
<keyword evidence="6" id="KW-1185">Reference proteome</keyword>
<dbReference type="RefSeq" id="WP_378021672.1">
    <property type="nucleotide sequence ID" value="NZ_JBHSKG010000007.1"/>
</dbReference>
<gene>
    <name evidence="5" type="ORF">ACFPK1_14655</name>
</gene>
<evidence type="ECO:0000313" key="5">
    <source>
        <dbReference type="EMBL" id="MFC5139481.1"/>
    </source>
</evidence>
<feature type="compositionally biased region" description="Gly residues" evidence="2">
    <location>
        <begin position="86"/>
        <end position="98"/>
    </location>
</feature>
<comment type="similarity">
    <text evidence="1">Belongs to the LytR/CpsA/Psr (LCP) family.</text>
</comment>
<evidence type="ECO:0000256" key="1">
    <source>
        <dbReference type="ARBA" id="ARBA00006068"/>
    </source>
</evidence>
<dbReference type="NCBIfam" id="TIGR00350">
    <property type="entry name" value="lytR_cpsA_psr"/>
    <property type="match status" value="1"/>
</dbReference>
<dbReference type="EMBL" id="JBHSKG010000007">
    <property type="protein sequence ID" value="MFC5139481.1"/>
    <property type="molecule type" value="Genomic_DNA"/>
</dbReference>
<organism evidence="5 6">
    <name type="scientific">Actinomycetospora rhizophila</name>
    <dbReference type="NCBI Taxonomy" id="1416876"/>
    <lineage>
        <taxon>Bacteria</taxon>
        <taxon>Bacillati</taxon>
        <taxon>Actinomycetota</taxon>
        <taxon>Actinomycetes</taxon>
        <taxon>Pseudonocardiales</taxon>
        <taxon>Pseudonocardiaceae</taxon>
        <taxon>Actinomycetospora</taxon>
    </lineage>
</organism>
<evidence type="ECO:0000313" key="6">
    <source>
        <dbReference type="Proteomes" id="UP001596175"/>
    </source>
</evidence>
<evidence type="ECO:0000259" key="4">
    <source>
        <dbReference type="Pfam" id="PF03816"/>
    </source>
</evidence>
<evidence type="ECO:0000256" key="2">
    <source>
        <dbReference type="SAM" id="MobiDB-lite"/>
    </source>
</evidence>
<feature type="region of interest" description="Disordered" evidence="2">
    <location>
        <begin position="1"/>
        <end position="98"/>
    </location>
</feature>
<dbReference type="PANTHER" id="PTHR33392:SF6">
    <property type="entry name" value="POLYISOPRENYL-TEICHOIC ACID--PEPTIDOGLYCAN TEICHOIC ACID TRANSFERASE TAGU"/>
    <property type="match status" value="1"/>
</dbReference>
<dbReference type="InterPro" id="IPR050922">
    <property type="entry name" value="LytR/CpsA/Psr_CW_biosynth"/>
</dbReference>
<dbReference type="PANTHER" id="PTHR33392">
    <property type="entry name" value="POLYISOPRENYL-TEICHOIC ACID--PEPTIDOGLYCAN TEICHOIC ACID TRANSFERASE TAGU"/>
    <property type="match status" value="1"/>
</dbReference>
<proteinExistence type="inferred from homology"/>
<keyword evidence="3" id="KW-0472">Membrane</keyword>
<feature type="compositionally biased region" description="Basic and acidic residues" evidence="2">
    <location>
        <begin position="60"/>
        <end position="79"/>
    </location>
</feature>
<evidence type="ECO:0000256" key="3">
    <source>
        <dbReference type="SAM" id="Phobius"/>
    </source>
</evidence>
<dbReference type="Gene3D" id="3.40.630.190">
    <property type="entry name" value="LCP protein"/>
    <property type="match status" value="1"/>
</dbReference>